<evidence type="ECO:0000313" key="6">
    <source>
        <dbReference type="EMBL" id="AKV83882.1"/>
    </source>
</evidence>
<name>A0A088E8V6_9CREN</name>
<dbReference type="Proteomes" id="UP000068832">
    <property type="component" value="Chromosome"/>
</dbReference>
<dbReference type="Proteomes" id="UP000056255">
    <property type="component" value="Chromosome"/>
</dbReference>
<dbReference type="EMBL" id="CP012173">
    <property type="protein sequence ID" value="AKV77156.1"/>
    <property type="molecule type" value="Genomic_DNA"/>
</dbReference>
<dbReference type="EMBL" id="CP008822">
    <property type="protein sequence ID" value="AIM28092.1"/>
    <property type="molecule type" value="Genomic_DNA"/>
</dbReference>
<evidence type="ECO:0000313" key="7">
    <source>
        <dbReference type="Proteomes" id="UP000029084"/>
    </source>
</evidence>
<evidence type="ECO:0000313" key="11">
    <source>
        <dbReference type="Proteomes" id="UP000062475"/>
    </source>
</evidence>
<dbReference type="EMBL" id="CP012176">
    <property type="protein sequence ID" value="AKV83882.1"/>
    <property type="molecule type" value="Genomic_DNA"/>
</dbReference>
<dbReference type="GeneID" id="97612924"/>
<gene>
    <name evidence="1" type="ORF">HA72_1969</name>
    <name evidence="2" type="ORF">MsedA_2019</name>
    <name evidence="3" type="ORF">MsedB_2021</name>
    <name evidence="4" type="ORF">MsedC_2019</name>
    <name evidence="5" type="ORF">MsedD_2020</name>
    <name evidence="6" type="ORF">MsedE_2020</name>
</gene>
<dbReference type="EMBL" id="CP012175">
    <property type="protein sequence ID" value="AKV81651.1"/>
    <property type="molecule type" value="Genomic_DNA"/>
</dbReference>
<evidence type="ECO:0000313" key="1">
    <source>
        <dbReference type="EMBL" id="AIM28092.1"/>
    </source>
</evidence>
<reference evidence="6 8" key="3">
    <citation type="submission" date="2015-07" db="EMBL/GenBank/DDBJ databases">
        <title>Physiological, transcriptional responses and genome re-sequencing of acid resistant extremely thermoacidophilic Metallosphaera sedula SARC-M1.</title>
        <authorList>
            <person name="Ai C."/>
            <person name="McCarthy S."/>
            <person name="Eckrich V."/>
            <person name="Rudrappa D."/>
            <person name="Qiu G."/>
            <person name="Blum P."/>
        </authorList>
    </citation>
    <scope>NUCLEOTIDE SEQUENCE [LARGE SCALE GENOMIC DNA]</scope>
    <source>
        <strain evidence="6 8">SARC-M1</strain>
    </source>
</reference>
<dbReference type="PATRIC" id="fig|43687.5.peg.2128"/>
<organism evidence="1 7">
    <name type="scientific">Metallosphaera sedula</name>
    <dbReference type="NCBI Taxonomy" id="43687"/>
    <lineage>
        <taxon>Archaea</taxon>
        <taxon>Thermoproteota</taxon>
        <taxon>Thermoprotei</taxon>
        <taxon>Sulfolobales</taxon>
        <taxon>Sulfolobaceae</taxon>
        <taxon>Metallosphaera</taxon>
    </lineage>
</organism>
<protein>
    <submittedName>
        <fullName evidence="1">Uncharacterized protein</fullName>
    </submittedName>
</protein>
<evidence type="ECO:0000313" key="4">
    <source>
        <dbReference type="EMBL" id="AKV79406.1"/>
    </source>
</evidence>
<dbReference type="NCBIfam" id="NF041009">
    <property type="entry name" value="cell_div_CdvB3"/>
    <property type="match status" value="1"/>
</dbReference>
<evidence type="ECO:0000313" key="8">
    <source>
        <dbReference type="Proteomes" id="UP000056255"/>
    </source>
</evidence>
<dbReference type="OMA" id="IDMWISK"/>
<sequence>MKRDLQRLLVDVKIARGKIRLWQNRLSARAEQFKRLSANNATKFATLAEQYAKESEQLENILNYMDRLDVLLEMVELKLETLVYIDYVSQDMVNLIEALREFRRVTPLLSTELSMLLDELYSGFYASVEVPEPMRIRAREEAKTILKESENIVNSRNKTKVGAQA</sequence>
<dbReference type="Proteomes" id="UP000029084">
    <property type="component" value="Chromosome"/>
</dbReference>
<evidence type="ECO:0000313" key="9">
    <source>
        <dbReference type="Proteomes" id="UP000061362"/>
    </source>
</evidence>
<dbReference type="RefSeq" id="WP_012021896.1">
    <property type="nucleotide sequence ID" value="NZ_AP019770.1"/>
</dbReference>
<reference evidence="1 7" key="1">
    <citation type="journal article" date="2014" name="J. Bacteriol.">
        <title>Role of an Archaeal PitA Transporter in the Copper and Arsenic Resistance of Metallosphaera sedula, an Extreme Thermoacidophile.</title>
        <authorList>
            <person name="McCarthy S."/>
            <person name="Ai C."/>
            <person name="Wheaton G."/>
            <person name="Tevatia R."/>
            <person name="Eckrich V."/>
            <person name="Kelly R."/>
            <person name="Blum P."/>
        </authorList>
    </citation>
    <scope>NUCLEOTIDE SEQUENCE [LARGE SCALE GENOMIC DNA]</scope>
    <source>
        <strain evidence="1 7">CuR1</strain>
    </source>
</reference>
<dbReference type="EMBL" id="CP012174">
    <property type="protein sequence ID" value="AKV79406.1"/>
    <property type="molecule type" value="Genomic_DNA"/>
</dbReference>
<dbReference type="Proteomes" id="UP000061362">
    <property type="component" value="Chromosome"/>
</dbReference>
<evidence type="ECO:0000313" key="5">
    <source>
        <dbReference type="EMBL" id="AKV81651.1"/>
    </source>
</evidence>
<proteinExistence type="predicted"/>
<dbReference type="AlphaFoldDB" id="A0A088E8V6"/>
<accession>A0A088E8V6</accession>
<dbReference type="InterPro" id="IPR053658">
    <property type="entry name" value="Cdv_Coordination_Protein"/>
</dbReference>
<evidence type="ECO:0000313" key="2">
    <source>
        <dbReference type="EMBL" id="AKV74918.1"/>
    </source>
</evidence>
<dbReference type="Proteomes" id="UP000062475">
    <property type="component" value="Chromosome"/>
</dbReference>
<evidence type="ECO:0000313" key="12">
    <source>
        <dbReference type="Proteomes" id="UP000068832"/>
    </source>
</evidence>
<dbReference type="EMBL" id="CP012172">
    <property type="protein sequence ID" value="AKV74918.1"/>
    <property type="molecule type" value="Genomic_DNA"/>
</dbReference>
<evidence type="ECO:0000313" key="3">
    <source>
        <dbReference type="EMBL" id="AKV77156.1"/>
    </source>
</evidence>
<evidence type="ECO:0000313" key="10">
    <source>
        <dbReference type="Proteomes" id="UP000062398"/>
    </source>
</evidence>
<dbReference type="OrthoDB" id="42993at2157"/>
<dbReference type="Proteomes" id="UP000062398">
    <property type="component" value="Chromosome"/>
</dbReference>
<reference evidence="9 10" key="2">
    <citation type="journal article" date="2015" name="Genome Announc.">
        <title>Complete Genome Sequences of Evolved Arsenate-Resistant Metallosphaera sedula Strains.</title>
        <authorList>
            <person name="Ai C."/>
            <person name="McCarthy S."/>
            <person name="Schackwitz W."/>
            <person name="Martin J."/>
            <person name="Lipzen A."/>
            <person name="Blum P."/>
        </authorList>
    </citation>
    <scope>NUCLEOTIDE SEQUENCE [LARGE SCALE GENOMIC DNA]</scope>
    <source>
        <strain evidence="4 10">ARS120-1</strain>
        <strain evidence="5 9">ARS120-2</strain>
        <strain evidence="2 12">ARS50-1</strain>
        <strain evidence="3 11">ARS50-2</strain>
    </source>
</reference>